<gene>
    <name evidence="2" type="ORF">TPAS_94</name>
</gene>
<accession>A0A1W1IBN6</accession>
<dbReference type="EMBL" id="FWEY01000001">
    <property type="protein sequence ID" value="SLM50422.1"/>
    <property type="molecule type" value="Genomic_DNA"/>
</dbReference>
<protein>
    <submittedName>
        <fullName evidence="2">Uncharacterized protein</fullName>
    </submittedName>
</protein>
<reference evidence="3" key="1">
    <citation type="submission" date="2016-04" db="EMBL/GenBank/DDBJ databases">
        <authorList>
            <person name="Strepis N."/>
        </authorList>
    </citation>
    <scope>NUCLEOTIDE SEQUENCE [LARGE SCALE GENOMIC DNA]</scope>
</reference>
<feature type="region of interest" description="Disordered" evidence="1">
    <location>
        <begin position="1"/>
        <end position="21"/>
    </location>
</feature>
<evidence type="ECO:0000313" key="2">
    <source>
        <dbReference type="EMBL" id="SLM50422.1"/>
    </source>
</evidence>
<keyword evidence="3" id="KW-1185">Reference proteome</keyword>
<evidence type="ECO:0000313" key="3">
    <source>
        <dbReference type="Proteomes" id="UP000195985"/>
    </source>
</evidence>
<proteinExistence type="predicted"/>
<dbReference type="Proteomes" id="UP000195985">
    <property type="component" value="Unassembled WGS sequence"/>
</dbReference>
<organism evidence="2 3">
    <name type="scientific">Trichococcus pasteurii</name>
    <dbReference type="NCBI Taxonomy" id="43064"/>
    <lineage>
        <taxon>Bacteria</taxon>
        <taxon>Bacillati</taxon>
        <taxon>Bacillota</taxon>
        <taxon>Bacilli</taxon>
        <taxon>Lactobacillales</taxon>
        <taxon>Carnobacteriaceae</taxon>
        <taxon>Trichococcus</taxon>
    </lineage>
</organism>
<dbReference type="AlphaFoldDB" id="A0A1W1IBN6"/>
<evidence type="ECO:0000256" key="1">
    <source>
        <dbReference type="SAM" id="MobiDB-lite"/>
    </source>
</evidence>
<name>A0A1W1IBN6_9LACT</name>
<sequence>MQIDNYLRHQRPGSDGATEHGLQKFTNQAFFLQKNTIEDGTS</sequence>